<organism evidence="1 2">
    <name type="scientific">Treponema vincentii ATCC 35580</name>
    <dbReference type="NCBI Taxonomy" id="596324"/>
    <lineage>
        <taxon>Bacteria</taxon>
        <taxon>Pseudomonadati</taxon>
        <taxon>Spirochaetota</taxon>
        <taxon>Spirochaetia</taxon>
        <taxon>Spirochaetales</taxon>
        <taxon>Treponemataceae</taxon>
        <taxon>Treponema</taxon>
    </lineage>
</organism>
<accession>C8PMU9</accession>
<protein>
    <submittedName>
        <fullName evidence="1">Uncharacterized protein</fullName>
    </submittedName>
</protein>
<dbReference type="Proteomes" id="UP000004509">
    <property type="component" value="Unassembled WGS sequence"/>
</dbReference>
<reference evidence="1 2" key="1">
    <citation type="submission" date="2009-07" db="EMBL/GenBank/DDBJ databases">
        <authorList>
            <person name="Madupu R."/>
            <person name="Sebastian Y."/>
            <person name="Durkin A.S."/>
            <person name="Torralba M."/>
            <person name="Methe B."/>
            <person name="Sutton G.G."/>
            <person name="Strausberg R.L."/>
            <person name="Nelson K.E."/>
        </authorList>
    </citation>
    <scope>NUCLEOTIDE SEQUENCE [LARGE SCALE GENOMIC DNA]</scope>
    <source>
        <strain evidence="1 2">ATCC 35580</strain>
    </source>
</reference>
<proteinExistence type="predicted"/>
<gene>
    <name evidence="1" type="ORF">TREVI0001_1451</name>
</gene>
<dbReference type="STRING" id="596324.TREVI0001_1451"/>
<dbReference type="EMBL" id="ACYH01000012">
    <property type="protein sequence ID" value="EEV21092.1"/>
    <property type="molecule type" value="Genomic_DNA"/>
</dbReference>
<evidence type="ECO:0000313" key="2">
    <source>
        <dbReference type="Proteomes" id="UP000004509"/>
    </source>
</evidence>
<name>C8PMU9_9SPIR</name>
<comment type="caution">
    <text evidence="1">The sequence shown here is derived from an EMBL/GenBank/DDBJ whole genome shotgun (WGS) entry which is preliminary data.</text>
</comment>
<dbReference type="AlphaFoldDB" id="C8PMU9"/>
<sequence>MLLISELRFYRSVSDVTMALLHHRRYSIILIFFVKPLLQPLLQKAIPNYLFSVYYIHIIIETVDIMGL</sequence>
<evidence type="ECO:0000313" key="1">
    <source>
        <dbReference type="EMBL" id="EEV21092.1"/>
    </source>
</evidence>